<dbReference type="Proteomes" id="UP000198287">
    <property type="component" value="Unassembled WGS sequence"/>
</dbReference>
<dbReference type="AlphaFoldDB" id="A0A226DV92"/>
<organism evidence="1 2">
    <name type="scientific">Folsomia candida</name>
    <name type="common">Springtail</name>
    <dbReference type="NCBI Taxonomy" id="158441"/>
    <lineage>
        <taxon>Eukaryota</taxon>
        <taxon>Metazoa</taxon>
        <taxon>Ecdysozoa</taxon>
        <taxon>Arthropoda</taxon>
        <taxon>Hexapoda</taxon>
        <taxon>Collembola</taxon>
        <taxon>Entomobryomorpha</taxon>
        <taxon>Isotomoidea</taxon>
        <taxon>Isotomidae</taxon>
        <taxon>Proisotominae</taxon>
        <taxon>Folsomia</taxon>
    </lineage>
</organism>
<dbReference type="Gene3D" id="1.10.600.10">
    <property type="entry name" value="Farnesyl Diphosphate Synthase"/>
    <property type="match status" value="1"/>
</dbReference>
<dbReference type="EMBL" id="LNIX01000010">
    <property type="protein sequence ID" value="OXA49415.1"/>
    <property type="molecule type" value="Genomic_DNA"/>
</dbReference>
<comment type="caution">
    <text evidence="1">The sequence shown here is derived from an EMBL/GenBank/DDBJ whole genome shotgun (WGS) entry which is preliminary data.</text>
</comment>
<reference evidence="1 2" key="1">
    <citation type="submission" date="2015-12" db="EMBL/GenBank/DDBJ databases">
        <title>The genome of Folsomia candida.</title>
        <authorList>
            <person name="Faddeeva A."/>
            <person name="Derks M.F."/>
            <person name="Anvar Y."/>
            <person name="Smit S."/>
            <person name="Van Straalen N."/>
            <person name="Roelofs D."/>
        </authorList>
    </citation>
    <scope>NUCLEOTIDE SEQUENCE [LARGE SCALE GENOMIC DNA]</scope>
    <source>
        <strain evidence="1 2">VU population</strain>
        <tissue evidence="1">Whole body</tissue>
    </source>
</reference>
<gene>
    <name evidence="1" type="ORF">Fcan01_15763</name>
</gene>
<dbReference type="InterPro" id="IPR008949">
    <property type="entry name" value="Isoprenoid_synthase_dom_sf"/>
</dbReference>
<name>A0A226DV92_FOLCA</name>
<evidence type="ECO:0000313" key="1">
    <source>
        <dbReference type="EMBL" id="OXA49415.1"/>
    </source>
</evidence>
<keyword evidence="2" id="KW-1185">Reference proteome</keyword>
<proteinExistence type="predicted"/>
<evidence type="ECO:0000313" key="2">
    <source>
        <dbReference type="Proteomes" id="UP000198287"/>
    </source>
</evidence>
<accession>A0A226DV92</accession>
<protein>
    <submittedName>
        <fullName evidence="1">Uncharacterized protein</fullName>
    </submittedName>
</protein>
<sequence length="216" mass="24659">MDSNKLNQNDDLGNCRVKFAVNLETLSEKISSEMKNGWDSVKKLEKEFDFFVPEIYRPPNNSTILETNPQLSAVRDDLEDWISDSYGTFVTQKYGDKLANQAVSCVPRLFPRYPVASTEFQVLCYFFIMGVILDDYSTDRGDEEGANKKQYSEMGSNTVAELFEATAGNDVIGHRLHGYDVLHQNVRRNRVTPNNIGTPRIHQMARYWGKAGRDLE</sequence>